<sequence>YLFTLTSDNGKEFAMHQEIATALEIDFYFANPYSPWERGANENLNGLIRQYIPKSTSFEEITIERIIEIQEKLNNRPRKRFNFETPNYMFNQKVALVT</sequence>
<dbReference type="SUPFAM" id="SSF53098">
    <property type="entry name" value="Ribonuclease H-like"/>
    <property type="match status" value="1"/>
</dbReference>
<dbReference type="Gene3D" id="3.30.420.10">
    <property type="entry name" value="Ribonuclease H-like superfamily/Ribonuclease H"/>
    <property type="match status" value="1"/>
</dbReference>
<dbReference type="GO" id="GO:0015074">
    <property type="term" value="P:DNA integration"/>
    <property type="evidence" value="ECO:0007669"/>
    <property type="project" value="InterPro"/>
</dbReference>
<dbReference type="InterPro" id="IPR001598">
    <property type="entry name" value="Transposase_IS30_CS"/>
</dbReference>
<dbReference type="PROSITE" id="PS01043">
    <property type="entry name" value="TRANSPOSASE_IS30"/>
    <property type="match status" value="1"/>
</dbReference>
<dbReference type="Proteomes" id="UP000199274">
    <property type="component" value="Unassembled WGS sequence"/>
</dbReference>
<accession>A0A1G8H273</accession>
<dbReference type="InterPro" id="IPR053392">
    <property type="entry name" value="Transposase_IS30-like"/>
</dbReference>
<evidence type="ECO:0000256" key="2">
    <source>
        <dbReference type="ARBA" id="ARBA00006363"/>
    </source>
</evidence>
<dbReference type="InterPro" id="IPR036397">
    <property type="entry name" value="RNaseH_sf"/>
</dbReference>
<dbReference type="EMBL" id="FNDB01000020">
    <property type="protein sequence ID" value="SDI00737.1"/>
    <property type="molecule type" value="Genomic_DNA"/>
</dbReference>
<dbReference type="NCBIfam" id="NF033563">
    <property type="entry name" value="transpos_IS30"/>
    <property type="match status" value="1"/>
</dbReference>
<dbReference type="PANTHER" id="PTHR10948">
    <property type="entry name" value="TRANSPOSASE"/>
    <property type="match status" value="1"/>
</dbReference>
<dbReference type="OrthoDB" id="9803231at2"/>
<dbReference type="PANTHER" id="PTHR10948:SF23">
    <property type="entry name" value="TRANSPOSASE INSI FOR INSERTION SEQUENCE ELEMENT IS30A-RELATED"/>
    <property type="match status" value="1"/>
</dbReference>
<dbReference type="InterPro" id="IPR051917">
    <property type="entry name" value="Transposase-Integrase"/>
</dbReference>
<dbReference type="AlphaFoldDB" id="A0A1G8H273"/>
<evidence type="ECO:0000259" key="3">
    <source>
        <dbReference type="PROSITE" id="PS50994"/>
    </source>
</evidence>
<dbReference type="GO" id="GO:0003677">
    <property type="term" value="F:DNA binding"/>
    <property type="evidence" value="ECO:0007669"/>
    <property type="project" value="InterPro"/>
</dbReference>
<dbReference type="GO" id="GO:0006313">
    <property type="term" value="P:DNA transposition"/>
    <property type="evidence" value="ECO:0007669"/>
    <property type="project" value="InterPro"/>
</dbReference>
<dbReference type="GO" id="GO:0004803">
    <property type="term" value="F:transposase activity"/>
    <property type="evidence" value="ECO:0007669"/>
    <property type="project" value="InterPro"/>
</dbReference>
<reference evidence="5" key="1">
    <citation type="submission" date="2016-10" db="EMBL/GenBank/DDBJ databases">
        <authorList>
            <person name="Varghese N."/>
            <person name="Submissions S."/>
        </authorList>
    </citation>
    <scope>NUCLEOTIDE SEQUENCE [LARGE SCALE GENOMIC DNA]</scope>
    <source>
        <strain evidence="5">CGMCC 1.2747</strain>
    </source>
</reference>
<protein>
    <submittedName>
        <fullName evidence="4">Integrase core domain-containing protein</fullName>
    </submittedName>
</protein>
<evidence type="ECO:0000256" key="1">
    <source>
        <dbReference type="ARBA" id="ARBA00002190"/>
    </source>
</evidence>
<dbReference type="InterPro" id="IPR012337">
    <property type="entry name" value="RNaseH-like_sf"/>
</dbReference>
<proteinExistence type="inferred from homology"/>
<comment type="function">
    <text evidence="1">Required for the transposition of the insertion element.</text>
</comment>
<organism evidence="4 5">
    <name type="scientific">Flavobacterium omnivorum</name>
    <dbReference type="NCBI Taxonomy" id="178355"/>
    <lineage>
        <taxon>Bacteria</taxon>
        <taxon>Pseudomonadati</taxon>
        <taxon>Bacteroidota</taxon>
        <taxon>Flavobacteriia</taxon>
        <taxon>Flavobacteriales</taxon>
        <taxon>Flavobacteriaceae</taxon>
        <taxon>Flavobacterium</taxon>
    </lineage>
</organism>
<dbReference type="PROSITE" id="PS50994">
    <property type="entry name" value="INTEGRASE"/>
    <property type="match status" value="1"/>
</dbReference>
<evidence type="ECO:0000313" key="4">
    <source>
        <dbReference type="EMBL" id="SDI00737.1"/>
    </source>
</evidence>
<dbReference type="RefSeq" id="WP_139171439.1">
    <property type="nucleotide sequence ID" value="NZ_FNDB01000020.1"/>
</dbReference>
<feature type="non-terminal residue" evidence="4">
    <location>
        <position position="1"/>
    </location>
</feature>
<name>A0A1G8H273_9FLAO</name>
<comment type="similarity">
    <text evidence="2">Belongs to the transposase IS30 family.</text>
</comment>
<evidence type="ECO:0000313" key="5">
    <source>
        <dbReference type="Proteomes" id="UP000199274"/>
    </source>
</evidence>
<feature type="domain" description="Integrase catalytic" evidence="3">
    <location>
        <begin position="1"/>
        <end position="94"/>
    </location>
</feature>
<keyword evidence="5" id="KW-1185">Reference proteome</keyword>
<gene>
    <name evidence="4" type="ORF">SAMN04488062_1201</name>
</gene>
<dbReference type="InterPro" id="IPR001584">
    <property type="entry name" value="Integrase_cat-core"/>
</dbReference>
<dbReference type="GO" id="GO:0005829">
    <property type="term" value="C:cytosol"/>
    <property type="evidence" value="ECO:0007669"/>
    <property type="project" value="TreeGrafter"/>
</dbReference>